<dbReference type="RefSeq" id="WP_219505319.1">
    <property type="nucleotide sequence ID" value="NZ_JAHXDN010000005.1"/>
</dbReference>
<comment type="caution">
    <text evidence="1">The sequence shown here is derived from an EMBL/GenBank/DDBJ whole genome shotgun (WGS) entry which is preliminary data.</text>
</comment>
<gene>
    <name evidence="1" type="ORF">KX928_17545</name>
</gene>
<evidence type="ECO:0000313" key="2">
    <source>
        <dbReference type="Proteomes" id="UP001138661"/>
    </source>
</evidence>
<proteinExistence type="predicted"/>
<reference evidence="1" key="1">
    <citation type="submission" date="2021-07" db="EMBL/GenBank/DDBJ databases">
        <title>Roseobacter insulae sp. nov., isolated from a tidal flat.</title>
        <authorList>
            <person name="Park S."/>
            <person name="Yoon J.-H."/>
        </authorList>
    </citation>
    <scope>NUCLEOTIDE SEQUENCE</scope>
    <source>
        <strain evidence="1">YSTF-M11</strain>
    </source>
</reference>
<organism evidence="1 2">
    <name type="scientific">Roseobacter insulae</name>
    <dbReference type="NCBI Taxonomy" id="2859783"/>
    <lineage>
        <taxon>Bacteria</taxon>
        <taxon>Pseudomonadati</taxon>
        <taxon>Pseudomonadota</taxon>
        <taxon>Alphaproteobacteria</taxon>
        <taxon>Rhodobacterales</taxon>
        <taxon>Roseobacteraceae</taxon>
        <taxon>Roseobacter</taxon>
    </lineage>
</organism>
<evidence type="ECO:0000313" key="1">
    <source>
        <dbReference type="EMBL" id="MBW4709594.1"/>
    </source>
</evidence>
<protein>
    <submittedName>
        <fullName evidence="1">Uncharacterized protein</fullName>
    </submittedName>
</protein>
<sequence length="89" mass="9368">MLSPYPRRPRLLVAAASIVVSNGGAKVKPLTVALADEAALEAARHNPHRGAVFHTWAAHVQAVADLIASINADETARNLAPRSPLTADK</sequence>
<dbReference type="AlphaFoldDB" id="A0A9X1FYB2"/>
<keyword evidence="2" id="KW-1185">Reference proteome</keyword>
<accession>A0A9X1FYB2</accession>
<dbReference type="Proteomes" id="UP001138661">
    <property type="component" value="Unassembled WGS sequence"/>
</dbReference>
<dbReference type="EMBL" id="JAHXDN010000005">
    <property type="protein sequence ID" value="MBW4709594.1"/>
    <property type="molecule type" value="Genomic_DNA"/>
</dbReference>
<name>A0A9X1FYB2_9RHOB</name>